<dbReference type="InterPro" id="IPR015421">
    <property type="entry name" value="PyrdxlP-dep_Trfase_major"/>
</dbReference>
<dbReference type="InterPro" id="IPR000192">
    <property type="entry name" value="Aminotrans_V_dom"/>
</dbReference>
<gene>
    <name evidence="4" type="primary">iscS_13</name>
    <name evidence="4" type="ORF">SDC9_37492</name>
</gene>
<dbReference type="AlphaFoldDB" id="A0A644VJ47"/>
<dbReference type="EC" id="2.8.1.7" evidence="4"/>
<evidence type="ECO:0000259" key="3">
    <source>
        <dbReference type="Pfam" id="PF00266"/>
    </source>
</evidence>
<feature type="domain" description="Aminotransferase class V" evidence="3">
    <location>
        <begin position="114"/>
        <end position="203"/>
    </location>
</feature>
<dbReference type="SUPFAM" id="SSF53383">
    <property type="entry name" value="PLP-dependent transferases"/>
    <property type="match status" value="1"/>
</dbReference>
<comment type="caution">
    <text evidence="4">The sequence shown here is derived from an EMBL/GenBank/DDBJ whole genome shotgun (WGS) entry which is preliminary data.</text>
</comment>
<protein>
    <submittedName>
        <fullName evidence="4">Cysteine desulfurase IscS</fullName>
        <ecNumber evidence="4">2.8.1.7</ecNumber>
    </submittedName>
</protein>
<dbReference type="PANTHER" id="PTHR43586">
    <property type="entry name" value="CYSTEINE DESULFURASE"/>
    <property type="match status" value="1"/>
</dbReference>
<dbReference type="GO" id="GO:0031071">
    <property type="term" value="F:cysteine desulfurase activity"/>
    <property type="evidence" value="ECO:0007669"/>
    <property type="project" value="UniProtKB-EC"/>
</dbReference>
<keyword evidence="4" id="KW-0808">Transferase</keyword>
<evidence type="ECO:0000256" key="2">
    <source>
        <dbReference type="SAM" id="Phobius"/>
    </source>
</evidence>
<keyword evidence="2" id="KW-0812">Transmembrane</keyword>
<organism evidence="4">
    <name type="scientific">bioreactor metagenome</name>
    <dbReference type="NCBI Taxonomy" id="1076179"/>
    <lineage>
        <taxon>unclassified sequences</taxon>
        <taxon>metagenomes</taxon>
        <taxon>ecological metagenomes</taxon>
    </lineage>
</organism>
<evidence type="ECO:0000313" key="4">
    <source>
        <dbReference type="EMBL" id="MPL91424.1"/>
    </source>
</evidence>
<reference evidence="4" key="1">
    <citation type="submission" date="2019-08" db="EMBL/GenBank/DDBJ databases">
        <authorList>
            <person name="Kucharzyk K."/>
            <person name="Murdoch R.W."/>
            <person name="Higgins S."/>
            <person name="Loffler F."/>
        </authorList>
    </citation>
    <scope>NUCLEOTIDE SEQUENCE</scope>
</reference>
<keyword evidence="2" id="KW-0472">Membrane</keyword>
<dbReference type="PANTHER" id="PTHR43586:SF8">
    <property type="entry name" value="CYSTEINE DESULFURASE 1, CHLOROPLASTIC"/>
    <property type="match status" value="1"/>
</dbReference>
<evidence type="ECO:0000256" key="1">
    <source>
        <dbReference type="ARBA" id="ARBA00022898"/>
    </source>
</evidence>
<feature type="transmembrane region" description="Helical" evidence="2">
    <location>
        <begin position="200"/>
        <end position="220"/>
    </location>
</feature>
<dbReference type="EMBL" id="VSSQ01000328">
    <property type="protein sequence ID" value="MPL91424.1"/>
    <property type="molecule type" value="Genomic_DNA"/>
</dbReference>
<dbReference type="Pfam" id="PF00266">
    <property type="entry name" value="Aminotran_5"/>
    <property type="match status" value="1"/>
</dbReference>
<dbReference type="InterPro" id="IPR015424">
    <property type="entry name" value="PyrdxlP-dep_Trfase"/>
</dbReference>
<name>A0A644VJ47_9ZZZZ</name>
<keyword evidence="1" id="KW-0663">Pyridoxal phosphate</keyword>
<dbReference type="Gene3D" id="3.40.640.10">
    <property type="entry name" value="Type I PLP-dependent aspartate aminotransferase-like (Major domain)"/>
    <property type="match status" value="1"/>
</dbReference>
<keyword evidence="2" id="KW-1133">Transmembrane helix</keyword>
<proteinExistence type="predicted"/>
<accession>A0A644VJ47</accession>
<sequence>MDKSYFPEDFIQEIKEKFYYVDEDNLGRKRLFFENSGGSLRLKAAVEAKCKYEKIPDCPERYHDISMHLRAVKEKGIIDLLEIVFGAKPGEGALITELTASQVMFRIVRAIVENTPGTNIVTTSIEHPSAHDAAKFYAKRTGKEFRVAMANNSTGGVDVEEIMKHVDKNTCMLSVMSASNVSGNILPMADIVKAARAVNLYLMLFSICHILYCTLVNMGLMA</sequence>